<reference evidence="1" key="1">
    <citation type="journal article" date="2009" name="PLoS Genet.">
        <title>Sequencing, mapping, and analysis of 27,455 maize full-length cDNAs.</title>
        <authorList>
            <person name="Soderlund C."/>
            <person name="Descour A."/>
            <person name="Kudrna D."/>
            <person name="Bomhoff M."/>
            <person name="Boyd L."/>
            <person name="Currie J."/>
            <person name="Angelova A."/>
            <person name="Collura K."/>
            <person name="Wissotski M."/>
            <person name="Ashley E."/>
            <person name="Morrow D."/>
            <person name="Fernandes J."/>
            <person name="Walbot V."/>
            <person name="Yu Y."/>
        </authorList>
    </citation>
    <scope>NUCLEOTIDE SEQUENCE</scope>
    <source>
        <strain evidence="1">B73</strain>
    </source>
</reference>
<accession>C4IZY2</accession>
<dbReference type="AlphaFoldDB" id="C4IZY2"/>
<organism evidence="1">
    <name type="scientific">Zea mays</name>
    <name type="common">Maize</name>
    <dbReference type="NCBI Taxonomy" id="4577"/>
    <lineage>
        <taxon>Eukaryota</taxon>
        <taxon>Viridiplantae</taxon>
        <taxon>Streptophyta</taxon>
        <taxon>Embryophyta</taxon>
        <taxon>Tracheophyta</taxon>
        <taxon>Spermatophyta</taxon>
        <taxon>Magnoliopsida</taxon>
        <taxon>Liliopsida</taxon>
        <taxon>Poales</taxon>
        <taxon>Poaceae</taxon>
        <taxon>PACMAD clade</taxon>
        <taxon>Panicoideae</taxon>
        <taxon>Andropogonodae</taxon>
        <taxon>Andropogoneae</taxon>
        <taxon>Tripsacinae</taxon>
        <taxon>Zea</taxon>
    </lineage>
</organism>
<sequence>MISTFSDLLGHLCLLEKNSIIHFIVLLYTFISFKHQNYFKHGNNLAWVSAVSIQGSSHGTVLT</sequence>
<name>C4IZY2_MAIZE</name>
<protein>
    <submittedName>
        <fullName evidence="1">Uncharacterized protein</fullName>
    </submittedName>
</protein>
<evidence type="ECO:0000313" key="1">
    <source>
        <dbReference type="EMBL" id="ACR34482.1"/>
    </source>
</evidence>
<dbReference type="EMBL" id="BT084129">
    <property type="protein sequence ID" value="ACR34482.1"/>
    <property type="molecule type" value="mRNA"/>
</dbReference>
<proteinExistence type="evidence at transcript level"/>